<dbReference type="Proteomes" id="UP001348369">
    <property type="component" value="Chromosome"/>
</dbReference>
<sequence>MRTGVGTVRPAERRSGAEADGDVGVQAVAVIPERRRDVIAQILIDTVLTEEPRG</sequence>
<dbReference type="EMBL" id="CP109109">
    <property type="protein sequence ID" value="WSB96429.1"/>
    <property type="molecule type" value="Genomic_DNA"/>
</dbReference>
<proteinExistence type="predicted"/>
<gene>
    <name evidence="1" type="ORF">OG835_05070</name>
</gene>
<evidence type="ECO:0000313" key="2">
    <source>
        <dbReference type="Proteomes" id="UP001348369"/>
    </source>
</evidence>
<protein>
    <submittedName>
        <fullName evidence="1">Uncharacterized protein</fullName>
    </submittedName>
</protein>
<keyword evidence="2" id="KW-1185">Reference proteome</keyword>
<reference evidence="1" key="1">
    <citation type="submission" date="2022-10" db="EMBL/GenBank/DDBJ databases">
        <title>The complete genomes of actinobacterial strains from the NBC collection.</title>
        <authorList>
            <person name="Joergensen T.S."/>
            <person name="Alvarez Arevalo M."/>
            <person name="Sterndorff E.B."/>
            <person name="Faurdal D."/>
            <person name="Vuksanovic O."/>
            <person name="Mourched A.-S."/>
            <person name="Charusanti P."/>
            <person name="Shaw S."/>
            <person name="Blin K."/>
            <person name="Weber T."/>
        </authorList>
    </citation>
    <scope>NUCLEOTIDE SEQUENCE</scope>
    <source>
        <strain evidence="1">NBC 01771</strain>
    </source>
</reference>
<accession>A0ACD4ZDA6</accession>
<evidence type="ECO:0000313" key="1">
    <source>
        <dbReference type="EMBL" id="WSB96429.1"/>
    </source>
</evidence>
<name>A0ACD4ZDA6_9ACTN</name>
<organism evidence="1 2">
    <name type="scientific">Streptomyces scopuliridis</name>
    <dbReference type="NCBI Taxonomy" id="452529"/>
    <lineage>
        <taxon>Bacteria</taxon>
        <taxon>Bacillati</taxon>
        <taxon>Actinomycetota</taxon>
        <taxon>Actinomycetes</taxon>
        <taxon>Kitasatosporales</taxon>
        <taxon>Streptomycetaceae</taxon>
        <taxon>Streptomyces</taxon>
    </lineage>
</organism>